<sequence length="138" mass="15706">MKEYDVKHKLCTITAGVDKSYSKQIRSVPLEEILEHLGQGHIAVVLIDWNVVYQQMCTDRIKCLPSVSCVRNCVNIYQGHFIIACGYSKKDKLIFYHNPATGTSSRDGSSMPMKIFEVARKSYGTDEDILFIFKNHTV</sequence>
<dbReference type="Pfam" id="PF09778">
    <property type="entry name" value="Guanylate_cyc_2"/>
    <property type="match status" value="1"/>
</dbReference>
<evidence type="ECO:0000313" key="2">
    <source>
        <dbReference type="Proteomes" id="UP001208570"/>
    </source>
</evidence>
<accession>A0AAD9MWV5</accession>
<dbReference type="PANTHER" id="PTHR31400">
    <property type="entry name" value="GUANYLYL CYCLASE DOMAIN CONTAINING PROTEIN 1 GUCD1"/>
    <property type="match status" value="1"/>
</dbReference>
<name>A0AAD9MWV5_9ANNE</name>
<dbReference type="EMBL" id="JAODUP010000641">
    <property type="protein sequence ID" value="KAK2145989.1"/>
    <property type="molecule type" value="Genomic_DNA"/>
</dbReference>
<dbReference type="AlphaFoldDB" id="A0AAD9MWV5"/>
<dbReference type="InterPro" id="IPR018616">
    <property type="entry name" value="GUCD1"/>
</dbReference>
<reference evidence="1" key="1">
    <citation type="journal article" date="2023" name="Mol. Biol. Evol.">
        <title>Third-Generation Sequencing Reveals the Adaptive Role of the Epigenome in Three Deep-Sea Polychaetes.</title>
        <authorList>
            <person name="Perez M."/>
            <person name="Aroh O."/>
            <person name="Sun Y."/>
            <person name="Lan Y."/>
            <person name="Juniper S.K."/>
            <person name="Young C.R."/>
            <person name="Angers B."/>
            <person name="Qian P.Y."/>
        </authorList>
    </citation>
    <scope>NUCLEOTIDE SEQUENCE</scope>
    <source>
        <strain evidence="1">P08H-3</strain>
    </source>
</reference>
<dbReference type="PANTHER" id="PTHR31400:SF1">
    <property type="entry name" value="PROTEIN GUCD1"/>
    <property type="match status" value="1"/>
</dbReference>
<protein>
    <submittedName>
        <fullName evidence="1">Uncharacterized protein</fullName>
    </submittedName>
</protein>
<gene>
    <name evidence="1" type="ORF">LSH36_641g00004</name>
</gene>
<organism evidence="1 2">
    <name type="scientific">Paralvinella palmiformis</name>
    <dbReference type="NCBI Taxonomy" id="53620"/>
    <lineage>
        <taxon>Eukaryota</taxon>
        <taxon>Metazoa</taxon>
        <taxon>Spiralia</taxon>
        <taxon>Lophotrochozoa</taxon>
        <taxon>Annelida</taxon>
        <taxon>Polychaeta</taxon>
        <taxon>Sedentaria</taxon>
        <taxon>Canalipalpata</taxon>
        <taxon>Terebellida</taxon>
        <taxon>Terebelliformia</taxon>
        <taxon>Alvinellidae</taxon>
        <taxon>Paralvinella</taxon>
    </lineage>
</organism>
<keyword evidence="2" id="KW-1185">Reference proteome</keyword>
<proteinExistence type="predicted"/>
<comment type="caution">
    <text evidence="1">The sequence shown here is derived from an EMBL/GenBank/DDBJ whole genome shotgun (WGS) entry which is preliminary data.</text>
</comment>
<dbReference type="Proteomes" id="UP001208570">
    <property type="component" value="Unassembled WGS sequence"/>
</dbReference>
<evidence type="ECO:0000313" key="1">
    <source>
        <dbReference type="EMBL" id="KAK2145989.1"/>
    </source>
</evidence>